<keyword evidence="3" id="KW-1185">Reference proteome</keyword>
<sequence length="149" mass="16239">MKFIGASLLVFTALGLVACGGQDSSAGRSAPPVPQPSKPAQTSDIVAERDFSFNSSKNITLSFDYDGQAKGAFHIYHQAAHIGSDGLIIGDPTARVTTVYPEHSQTLDLEVNNNWPSLYIHWVPMGIHESERTWAVTLNQASEHYHIAF</sequence>
<organism evidence="2 3">
    <name type="scientific">Vibrio azureus NBRC 104587</name>
    <dbReference type="NCBI Taxonomy" id="1219077"/>
    <lineage>
        <taxon>Bacteria</taxon>
        <taxon>Pseudomonadati</taxon>
        <taxon>Pseudomonadota</taxon>
        <taxon>Gammaproteobacteria</taxon>
        <taxon>Vibrionales</taxon>
        <taxon>Vibrionaceae</taxon>
        <taxon>Vibrio</taxon>
    </lineage>
</organism>
<evidence type="ECO:0000313" key="2">
    <source>
        <dbReference type="EMBL" id="GAD77462.1"/>
    </source>
</evidence>
<dbReference type="OrthoDB" id="5874914at2"/>
<evidence type="ECO:0000256" key="1">
    <source>
        <dbReference type="SAM" id="SignalP"/>
    </source>
</evidence>
<dbReference type="AlphaFoldDB" id="U3AW51"/>
<dbReference type="Proteomes" id="UP000016567">
    <property type="component" value="Unassembled WGS sequence"/>
</dbReference>
<dbReference type="EMBL" id="BATL01000076">
    <property type="protein sequence ID" value="GAD77462.1"/>
    <property type="molecule type" value="Genomic_DNA"/>
</dbReference>
<dbReference type="STRING" id="1219077.VAZ01S_076_00300"/>
<proteinExistence type="predicted"/>
<reference evidence="2 3" key="1">
    <citation type="submission" date="2013-09" db="EMBL/GenBank/DDBJ databases">
        <title>Whole genome shotgun sequence of Vibrio azureus NBRC 104587.</title>
        <authorList>
            <person name="Isaki S."/>
            <person name="Hosoyama A."/>
            <person name="Numata M."/>
            <person name="Hashimoto M."/>
            <person name="Hosoyama Y."/>
            <person name="Tsuchikane K."/>
            <person name="Noguchi M."/>
            <person name="Hirakata S."/>
            <person name="Ichikawa N."/>
            <person name="Ohji S."/>
            <person name="Yamazoe A."/>
            <person name="Fujita N."/>
        </authorList>
    </citation>
    <scope>NUCLEOTIDE SEQUENCE [LARGE SCALE GENOMIC DNA]</scope>
    <source>
        <strain evidence="2 3">NBRC 104587</strain>
    </source>
</reference>
<feature type="chain" id="PRO_5004638193" evidence="1">
    <location>
        <begin position="19"/>
        <end position="149"/>
    </location>
</feature>
<feature type="signal peptide" evidence="1">
    <location>
        <begin position="1"/>
        <end position="18"/>
    </location>
</feature>
<comment type="caution">
    <text evidence="2">The sequence shown here is derived from an EMBL/GenBank/DDBJ whole genome shotgun (WGS) entry which is preliminary data.</text>
</comment>
<gene>
    <name evidence="2" type="ORF">VAZ01S_076_00300</name>
</gene>
<protein>
    <submittedName>
        <fullName evidence="2">Uncharacterized protein</fullName>
    </submittedName>
</protein>
<evidence type="ECO:0000313" key="3">
    <source>
        <dbReference type="Proteomes" id="UP000016567"/>
    </source>
</evidence>
<keyword evidence="1" id="KW-0732">Signal</keyword>
<accession>U3AW51</accession>
<dbReference type="RefSeq" id="WP_021711201.1">
    <property type="nucleotide sequence ID" value="NZ_BAOB01000236.1"/>
</dbReference>
<name>U3AW51_9VIBR</name>
<dbReference type="eggNOG" id="ENOG5031N1S">
    <property type="taxonomic scope" value="Bacteria"/>
</dbReference>
<dbReference type="PROSITE" id="PS51257">
    <property type="entry name" value="PROKAR_LIPOPROTEIN"/>
    <property type="match status" value="1"/>
</dbReference>